<evidence type="ECO:0000313" key="12">
    <source>
        <dbReference type="WBParaSite" id="SCUD_0002066001-mRNA-1"/>
    </source>
</evidence>
<evidence type="ECO:0000313" key="10">
    <source>
        <dbReference type="EMBL" id="VDP72942.1"/>
    </source>
</evidence>
<name>A0A183L009_9TREM</name>
<dbReference type="GO" id="GO:0060271">
    <property type="term" value="P:cilium assembly"/>
    <property type="evidence" value="ECO:0007669"/>
    <property type="project" value="TreeGrafter"/>
</dbReference>
<evidence type="ECO:0000256" key="8">
    <source>
        <dbReference type="ARBA" id="ARBA00023273"/>
    </source>
</evidence>
<protein>
    <submittedName>
        <fullName evidence="12">Dynein regulatory complex protein 1/2 N-terminal domain-containing protein</fullName>
    </submittedName>
</protein>
<proteinExistence type="predicted"/>
<dbReference type="Proteomes" id="UP000279833">
    <property type="component" value="Unassembled WGS sequence"/>
</dbReference>
<keyword evidence="6 9" id="KW-0175">Coiled coil</keyword>
<dbReference type="PANTHER" id="PTHR14885">
    <property type="entry name" value="CILIA- AND FLAGELLA-ASSOCIATED PROTEIN 43-RELATED"/>
    <property type="match status" value="1"/>
</dbReference>
<keyword evidence="3" id="KW-0963">Cytoplasm</keyword>
<gene>
    <name evidence="10" type="ORF">SCUD_LOCUS20657</name>
</gene>
<evidence type="ECO:0000256" key="9">
    <source>
        <dbReference type="SAM" id="Coils"/>
    </source>
</evidence>
<dbReference type="EMBL" id="UZAK01044757">
    <property type="protein sequence ID" value="VDP72942.1"/>
    <property type="molecule type" value="Genomic_DNA"/>
</dbReference>
<evidence type="ECO:0000256" key="2">
    <source>
        <dbReference type="ARBA" id="ARBA00004245"/>
    </source>
</evidence>
<evidence type="ECO:0000256" key="5">
    <source>
        <dbReference type="ARBA" id="ARBA00022737"/>
    </source>
</evidence>
<dbReference type="STRING" id="6186.A0A183L009"/>
<keyword evidence="4" id="KW-0853">WD repeat</keyword>
<dbReference type="WBParaSite" id="SCUD_0002066001-mRNA-1">
    <property type="protein sequence ID" value="SCUD_0002066001-mRNA-1"/>
    <property type="gene ID" value="SCUD_0002066001"/>
</dbReference>
<organism evidence="12">
    <name type="scientific">Schistosoma curassoni</name>
    <dbReference type="NCBI Taxonomy" id="6186"/>
    <lineage>
        <taxon>Eukaryota</taxon>
        <taxon>Metazoa</taxon>
        <taxon>Spiralia</taxon>
        <taxon>Lophotrochozoa</taxon>
        <taxon>Platyhelminthes</taxon>
        <taxon>Trematoda</taxon>
        <taxon>Digenea</taxon>
        <taxon>Strigeidida</taxon>
        <taxon>Schistosomatoidea</taxon>
        <taxon>Schistosomatidae</taxon>
        <taxon>Schistosoma</taxon>
    </lineage>
</organism>
<keyword evidence="8" id="KW-0966">Cell projection</keyword>
<evidence type="ECO:0000313" key="11">
    <source>
        <dbReference type="Proteomes" id="UP000279833"/>
    </source>
</evidence>
<evidence type="ECO:0000256" key="6">
    <source>
        <dbReference type="ARBA" id="ARBA00023054"/>
    </source>
</evidence>
<evidence type="ECO:0000256" key="1">
    <source>
        <dbReference type="ARBA" id="ARBA00004138"/>
    </source>
</evidence>
<reference evidence="10 11" key="2">
    <citation type="submission" date="2018-11" db="EMBL/GenBank/DDBJ databases">
        <authorList>
            <consortium name="Pathogen Informatics"/>
        </authorList>
    </citation>
    <scope>NUCLEOTIDE SEQUENCE [LARGE SCALE GENOMIC DNA]</scope>
    <source>
        <strain evidence="10">Dakar</strain>
        <strain evidence="11">Dakar, Senegal</strain>
    </source>
</reference>
<keyword evidence="5" id="KW-0677">Repeat</keyword>
<feature type="coiled-coil region" evidence="9">
    <location>
        <begin position="1"/>
        <end position="28"/>
    </location>
</feature>
<evidence type="ECO:0000256" key="7">
    <source>
        <dbReference type="ARBA" id="ARBA00023212"/>
    </source>
</evidence>
<dbReference type="AlphaFoldDB" id="A0A183L009"/>
<keyword evidence="11" id="KW-1185">Reference proteome</keyword>
<accession>A0A183L009</accession>
<dbReference type="PANTHER" id="PTHR14885:SF1">
    <property type="entry name" value="CILIA- AND FLAGELLA-ASSOCIATED PROTEIN 43"/>
    <property type="match status" value="1"/>
</dbReference>
<dbReference type="Pfam" id="PF25828">
    <property type="entry name" value="CC_Cfap43"/>
    <property type="match status" value="1"/>
</dbReference>
<evidence type="ECO:0000256" key="4">
    <source>
        <dbReference type="ARBA" id="ARBA00022574"/>
    </source>
</evidence>
<comment type="subcellular location">
    <subcellularLocation>
        <location evidence="1">Cell projection</location>
        <location evidence="1">Cilium</location>
    </subcellularLocation>
    <subcellularLocation>
        <location evidence="2">Cytoplasm</location>
        <location evidence="2">Cytoskeleton</location>
    </subcellularLocation>
</comment>
<sequence length="137" mass="16559">MQFLEGDLKKINNEIDEIKEKFDEELTSLFNKWLHVQVAILQEELKIWRLKWMLLTEEEFINREYELKQSINELYKKEVQITKNLETAKSILNQVQEETELLSADDKLLEKNLRKEFSDIHGPLYDFVVKAYKKRPK</sequence>
<reference evidence="12" key="1">
    <citation type="submission" date="2016-06" db="UniProtKB">
        <authorList>
            <consortium name="WormBaseParasite"/>
        </authorList>
    </citation>
    <scope>IDENTIFICATION</scope>
</reference>
<evidence type="ECO:0000256" key="3">
    <source>
        <dbReference type="ARBA" id="ARBA00022490"/>
    </source>
</evidence>
<keyword evidence="7" id="KW-0206">Cytoskeleton</keyword>
<dbReference type="GO" id="GO:0005930">
    <property type="term" value="C:axoneme"/>
    <property type="evidence" value="ECO:0007669"/>
    <property type="project" value="TreeGrafter"/>
</dbReference>